<evidence type="ECO:0000313" key="5">
    <source>
        <dbReference type="EMBL" id="TYS70697.1"/>
    </source>
</evidence>
<accession>A0A5D4T4T4</accession>
<evidence type="ECO:0000313" key="6">
    <source>
        <dbReference type="Proteomes" id="UP000322524"/>
    </source>
</evidence>
<proteinExistence type="inferred from homology"/>
<sequence>MEINAILMETSTHMNDSERTYFMNVVELTLPTINKFSSAYLAQKESILPFFTYNPFSVDTYTKRNDLLKNRSFRRRELAAHLLEFNQRYDADALTLHSIEKLTDSQSVVVISGQQAGLLTGPIYTISKIISTIKLAQEQELKLGIPVVPIFWIAGEDHDFQEINHVNLPKNNEIVKHVFQMKEAGKKMVSELQYDKEKLHAWFLEIVNSYGESPFTKELKQELSQAIEDSSTFVDIFARLIAKLFKGTGLVLVNASDPSLRKLETPYLQQLLMKHSQIRGGMLQAQKELEEQGFAPMLEIDSESMNIFFHQEGERELLCWDEAKQIAYIKDSNRQYTVEYLTKLMEEQPENFSNNVVTRPLMQEFLFPTLAFIGGPGEISYWAELGRCFRSVDLEMPPVVPRISLTLLERHIDRTLVELGEDISDAVEHGLEEKRKAWLYKEELESIEATLTSYHEQYAKVHDQFRDLGNHTLPHHQKTFEKNWNLIDKQFTYIHRLIERSAYEKHENMMNKYERVELAVLPKGMPQERVWNIYYFVNKYGLDFVQRLCGLPLEHNGKHKIIKL</sequence>
<evidence type="ECO:0000259" key="3">
    <source>
        <dbReference type="Pfam" id="PF10079"/>
    </source>
</evidence>
<dbReference type="NCBIfam" id="TIGR03998">
    <property type="entry name" value="thiol_BshC"/>
    <property type="match status" value="1"/>
</dbReference>
<evidence type="ECO:0000259" key="4">
    <source>
        <dbReference type="Pfam" id="PF24850"/>
    </source>
</evidence>
<dbReference type="EC" id="6.-.-.-" evidence="2"/>
<feature type="domain" description="Bacillithiol biosynthesis BshC C-terminal coiled-coil" evidence="4">
    <location>
        <begin position="406"/>
        <end position="564"/>
    </location>
</feature>
<evidence type="ECO:0000256" key="2">
    <source>
        <dbReference type="HAMAP-Rule" id="MF_01867"/>
    </source>
</evidence>
<protein>
    <recommendedName>
        <fullName evidence="2">Putative cysteine ligase BshC</fullName>
        <ecNumber evidence="2">6.-.-.-</ecNumber>
    </recommendedName>
</protein>
<dbReference type="Proteomes" id="UP000322524">
    <property type="component" value="Unassembled WGS sequence"/>
</dbReference>
<gene>
    <name evidence="2 5" type="primary">bshC</name>
    <name evidence="5" type="ORF">FZC76_02040</name>
</gene>
<dbReference type="InterPro" id="IPR011199">
    <property type="entry name" value="Bacillithiol_biosynth_BshC"/>
</dbReference>
<organism evidence="5 6">
    <name type="scientific">Sutcliffiella horikoshii</name>
    <dbReference type="NCBI Taxonomy" id="79883"/>
    <lineage>
        <taxon>Bacteria</taxon>
        <taxon>Bacillati</taxon>
        <taxon>Bacillota</taxon>
        <taxon>Bacilli</taxon>
        <taxon>Bacillales</taxon>
        <taxon>Bacillaceae</taxon>
        <taxon>Sutcliffiella</taxon>
    </lineage>
</organism>
<dbReference type="EMBL" id="VTEV01000001">
    <property type="protein sequence ID" value="TYS70697.1"/>
    <property type="molecule type" value="Genomic_DNA"/>
</dbReference>
<dbReference type="InterPro" id="IPR055399">
    <property type="entry name" value="CC_BshC"/>
</dbReference>
<evidence type="ECO:0000256" key="1">
    <source>
        <dbReference type="ARBA" id="ARBA00022598"/>
    </source>
</evidence>
<dbReference type="OrthoDB" id="9765151at2"/>
<comment type="similarity">
    <text evidence="2">Belongs to the BshC family.</text>
</comment>
<comment type="function">
    <text evidence="2">Involved in bacillithiol (BSH) biosynthesis. May catalyze the last step of the pathway, the addition of cysteine to glucosamine malate (GlcN-Mal) to generate BSH.</text>
</comment>
<dbReference type="Pfam" id="PF24850">
    <property type="entry name" value="CC_BshC"/>
    <property type="match status" value="1"/>
</dbReference>
<name>A0A5D4T4T4_9BACI</name>
<dbReference type="HAMAP" id="MF_01867">
    <property type="entry name" value="BshC"/>
    <property type="match status" value="1"/>
</dbReference>
<comment type="caution">
    <text evidence="5">The sequence shown here is derived from an EMBL/GenBank/DDBJ whole genome shotgun (WGS) entry which is preliminary data.</text>
</comment>
<feature type="domain" description="Bacillithiol biosynthesis BshC N-terminal Rossmann-like" evidence="3">
    <location>
        <begin position="23"/>
        <end position="402"/>
    </location>
</feature>
<dbReference type="GO" id="GO:0016874">
    <property type="term" value="F:ligase activity"/>
    <property type="evidence" value="ECO:0007669"/>
    <property type="project" value="UniProtKB-UniRule"/>
</dbReference>
<dbReference type="PIRSF" id="PIRSF012535">
    <property type="entry name" value="UCP012535"/>
    <property type="match status" value="1"/>
</dbReference>
<keyword evidence="1 2" id="KW-0436">Ligase</keyword>
<dbReference type="InterPro" id="IPR055398">
    <property type="entry name" value="Rossmann-like_BshC"/>
</dbReference>
<dbReference type="Pfam" id="PF10079">
    <property type="entry name" value="Rossmann-like_BshC"/>
    <property type="match status" value="1"/>
</dbReference>
<dbReference type="AlphaFoldDB" id="A0A5D4T4T4"/>
<reference evidence="5 6" key="1">
    <citation type="submission" date="2019-08" db="EMBL/GenBank/DDBJ databases">
        <title>Bacillus genomes from the desert of Cuatro Cienegas, Coahuila.</title>
        <authorList>
            <person name="Olmedo-Alvarez G."/>
        </authorList>
    </citation>
    <scope>NUCLEOTIDE SEQUENCE [LARGE SCALE GENOMIC DNA]</scope>
    <source>
        <strain evidence="5 6">CH28_1T</strain>
    </source>
</reference>